<dbReference type="Gene3D" id="2.40.10.10">
    <property type="entry name" value="Trypsin-like serine proteases"/>
    <property type="match status" value="2"/>
</dbReference>
<feature type="chain" id="PRO_5020230463" description="Trypsin-like peptidase" evidence="2">
    <location>
        <begin position="21"/>
        <end position="584"/>
    </location>
</feature>
<feature type="signal peptide" evidence="2">
    <location>
        <begin position="1"/>
        <end position="20"/>
    </location>
</feature>
<organism evidence="3 4">
    <name type="scientific">Tahibacter aquaticus</name>
    <dbReference type="NCBI Taxonomy" id="520092"/>
    <lineage>
        <taxon>Bacteria</taxon>
        <taxon>Pseudomonadati</taxon>
        <taxon>Pseudomonadota</taxon>
        <taxon>Gammaproteobacteria</taxon>
        <taxon>Lysobacterales</taxon>
        <taxon>Rhodanobacteraceae</taxon>
        <taxon>Tahibacter</taxon>
    </lineage>
</organism>
<keyword evidence="2" id="KW-0732">Signal</keyword>
<evidence type="ECO:0000313" key="3">
    <source>
        <dbReference type="EMBL" id="TDR43113.1"/>
    </source>
</evidence>
<evidence type="ECO:0008006" key="5">
    <source>
        <dbReference type="Google" id="ProtNLM"/>
    </source>
</evidence>
<comment type="caution">
    <text evidence="3">The sequence shown here is derived from an EMBL/GenBank/DDBJ whole genome shotgun (WGS) entry which is preliminary data.</text>
</comment>
<keyword evidence="4" id="KW-1185">Reference proteome</keyword>
<proteinExistence type="predicted"/>
<dbReference type="Proteomes" id="UP000295293">
    <property type="component" value="Unassembled WGS sequence"/>
</dbReference>
<dbReference type="OrthoDB" id="5619888at2"/>
<dbReference type="SUPFAM" id="SSF50494">
    <property type="entry name" value="Trypsin-like serine proteases"/>
    <property type="match status" value="1"/>
</dbReference>
<sequence length="584" mass="61443">MKLRSASVMLALSLVAAANAAEYAQTSSEVYRPDPASAPKQEQWRAGAAKAGTATLRLPALAPERATAVRKRNAEARQRRLQVGIGRAIASEAVDDLPRLQWQAVAGGSVARLDVASTGASALRTGLRVANWPDTAELRVAGTDYSEQIYAVDGAAAKAQAGADGVYWTAVTDGELQHLELFVPANVDPATVVLNVDAVSHLLLRQQAPEPLSKALGDSESCNVDVVCLAGTLGANFTSVKNAVARMLFQSGGSTYTCSGTLINDLVDSSQIPWFFTAHHCIGNQSEASSLVTFWNNETPSCGSDQNGPNIQVGGGAQLSYSQSTTDGALLRLNGNPPAGAVLAGWSANPLTPNSAILGIHHPSGDIKKASRGTHSGVTDNLNLGGQLINSTLRASWSSGTTEGGSSGSGLFTLGSNGYQLRGGLYGGRASCSNSGLSEAAGNVDYYSRFDQIYPSIQQFLGAAASNGPTRDYTGQWDLSSESGRGLSMFQFNQLLFALWFVYDGQGRASWYQLDPAWTGVDVASGRVVRWTGSPWGPNYNPDARQLTNVGTFTLTFTSATQANFSYNVDGVNRSIVLSKISVN</sequence>
<protein>
    <recommendedName>
        <fullName evidence="5">Trypsin-like peptidase</fullName>
    </recommendedName>
</protein>
<evidence type="ECO:0000256" key="2">
    <source>
        <dbReference type="SAM" id="SignalP"/>
    </source>
</evidence>
<dbReference type="PANTHER" id="PTHR36234:SF5">
    <property type="entry name" value="LYSYL ENDOPEPTIDASE"/>
    <property type="match status" value="1"/>
</dbReference>
<dbReference type="EMBL" id="SNZH01000007">
    <property type="protein sequence ID" value="TDR43113.1"/>
    <property type="molecule type" value="Genomic_DNA"/>
</dbReference>
<gene>
    <name evidence="3" type="ORF">DFR29_107121</name>
</gene>
<evidence type="ECO:0000313" key="4">
    <source>
        <dbReference type="Proteomes" id="UP000295293"/>
    </source>
</evidence>
<dbReference type="PANTHER" id="PTHR36234">
    <property type="entry name" value="LYSYL ENDOPEPTIDASE"/>
    <property type="match status" value="1"/>
</dbReference>
<feature type="region of interest" description="Disordered" evidence="1">
    <location>
        <begin position="28"/>
        <end position="48"/>
    </location>
</feature>
<dbReference type="InterPro" id="IPR043504">
    <property type="entry name" value="Peptidase_S1_PA_chymotrypsin"/>
</dbReference>
<name>A0A4R6YWC2_9GAMM</name>
<dbReference type="Pfam" id="PF13365">
    <property type="entry name" value="Trypsin_2"/>
    <property type="match status" value="1"/>
</dbReference>
<reference evidence="3 4" key="1">
    <citation type="submission" date="2019-03" db="EMBL/GenBank/DDBJ databases">
        <title>Genomic Encyclopedia of Type Strains, Phase IV (KMG-IV): sequencing the most valuable type-strain genomes for metagenomic binning, comparative biology and taxonomic classification.</title>
        <authorList>
            <person name="Goeker M."/>
        </authorList>
    </citation>
    <scope>NUCLEOTIDE SEQUENCE [LARGE SCALE GENOMIC DNA]</scope>
    <source>
        <strain evidence="3 4">DSM 21667</strain>
    </source>
</reference>
<dbReference type="RefSeq" id="WP_133819030.1">
    <property type="nucleotide sequence ID" value="NZ_SNZH01000007.1"/>
</dbReference>
<dbReference type="InterPro" id="IPR009003">
    <property type="entry name" value="Peptidase_S1_PA"/>
</dbReference>
<accession>A0A4R6YWC2</accession>
<dbReference type="AlphaFoldDB" id="A0A4R6YWC2"/>
<evidence type="ECO:0000256" key="1">
    <source>
        <dbReference type="SAM" id="MobiDB-lite"/>
    </source>
</evidence>